<dbReference type="EMBL" id="CP020660">
    <property type="protein sequence ID" value="ATF09227.1"/>
    <property type="molecule type" value="Genomic_DNA"/>
</dbReference>
<gene>
    <name evidence="2" type="ORF">BTN50_0711</name>
</gene>
<protein>
    <submittedName>
        <fullName evidence="2">Mobile element protein</fullName>
    </submittedName>
</protein>
<evidence type="ECO:0000313" key="2">
    <source>
        <dbReference type="EMBL" id="ATF09227.1"/>
    </source>
</evidence>
<evidence type="ECO:0000259" key="1">
    <source>
        <dbReference type="Pfam" id="PF13737"/>
    </source>
</evidence>
<organism evidence="2 3">
    <name type="scientific">Candidatus Enterovibrio altilux</name>
    <dbReference type="NCBI Taxonomy" id="1927128"/>
    <lineage>
        <taxon>Bacteria</taxon>
        <taxon>Pseudomonadati</taxon>
        <taxon>Pseudomonadota</taxon>
        <taxon>Gammaproteobacteria</taxon>
        <taxon>Vibrionales</taxon>
        <taxon>Vibrionaceae</taxon>
        <taxon>Enterovibrio</taxon>
    </lineage>
</organism>
<dbReference type="KEGG" id="elux:BTN50_0711"/>
<sequence length="66" mass="7284">MLCPHYSCISKRAKTVNATFKMKHEGSIQHLIIDLTGFKAYGEIECKVKSMVLVGNGESGVSNILR</sequence>
<evidence type="ECO:0000313" key="3">
    <source>
        <dbReference type="Proteomes" id="UP000218160"/>
    </source>
</evidence>
<keyword evidence="3" id="KW-1185">Reference proteome</keyword>
<dbReference type="InterPro" id="IPR025668">
    <property type="entry name" value="Tnp_DDE_dom"/>
</dbReference>
<dbReference type="RefSeq" id="WP_223823239.1">
    <property type="nucleotide sequence ID" value="NZ_CP020660.1"/>
</dbReference>
<accession>A0A291B8C9</accession>
<reference evidence="3" key="1">
    <citation type="submission" date="2017-04" db="EMBL/GenBank/DDBJ databases">
        <title>Genome evolution of the luminous symbionts of deep sea anglerfish.</title>
        <authorList>
            <person name="Hendry T.A."/>
        </authorList>
    </citation>
    <scope>NUCLEOTIDE SEQUENCE [LARGE SCALE GENOMIC DNA]</scope>
</reference>
<dbReference type="Pfam" id="PF13737">
    <property type="entry name" value="DDE_Tnp_1_5"/>
    <property type="match status" value="1"/>
</dbReference>
<proteinExistence type="predicted"/>
<feature type="domain" description="Transposase DDE" evidence="1">
    <location>
        <begin position="2"/>
        <end position="43"/>
    </location>
</feature>
<dbReference type="Proteomes" id="UP000218160">
    <property type="component" value="Chromosome 1"/>
</dbReference>
<dbReference type="AlphaFoldDB" id="A0A291B8C9"/>
<name>A0A291B8C9_9GAMM</name>